<evidence type="ECO:0000259" key="1">
    <source>
        <dbReference type="Pfam" id="PF14730"/>
    </source>
</evidence>
<evidence type="ECO:0000313" key="3">
    <source>
        <dbReference type="Proteomes" id="UP000464577"/>
    </source>
</evidence>
<name>A0A6P1VUZ6_9BACT</name>
<dbReference type="InterPro" id="IPR027823">
    <property type="entry name" value="DUF4468"/>
</dbReference>
<keyword evidence="3" id="KW-1185">Reference proteome</keyword>
<dbReference type="Gene3D" id="3.30.530.80">
    <property type="match status" value="1"/>
</dbReference>
<feature type="domain" description="DUF4468" evidence="1">
    <location>
        <begin position="46"/>
        <end position="127"/>
    </location>
</feature>
<dbReference type="Pfam" id="PF14730">
    <property type="entry name" value="DUF4468"/>
    <property type="match status" value="1"/>
</dbReference>
<dbReference type="Proteomes" id="UP000464577">
    <property type="component" value="Chromosome"/>
</dbReference>
<proteinExistence type="predicted"/>
<reference evidence="2 3" key="1">
    <citation type="submission" date="2019-11" db="EMBL/GenBank/DDBJ databases">
        <title>Spirosoma endbachense sp. nov., isolated from a natural salt meadow.</title>
        <authorList>
            <person name="Rojas J."/>
            <person name="Ambika Manirajan B."/>
            <person name="Ratering S."/>
            <person name="Suarez C."/>
            <person name="Geissler-Plaum R."/>
            <person name="Schnell S."/>
        </authorList>
    </citation>
    <scope>NUCLEOTIDE SEQUENCE [LARGE SCALE GENOMIC DNA]</scope>
    <source>
        <strain evidence="2 3">I-24</strain>
    </source>
</reference>
<dbReference type="RefSeq" id="WP_162386952.1">
    <property type="nucleotide sequence ID" value="NZ_CP045997.1"/>
</dbReference>
<accession>A0A6P1VUZ6</accession>
<protein>
    <submittedName>
        <fullName evidence="2">DUF4468 domain-containing protein</fullName>
    </submittedName>
</protein>
<dbReference type="AlphaFoldDB" id="A0A6P1VUZ6"/>
<evidence type="ECO:0000313" key="2">
    <source>
        <dbReference type="EMBL" id="QHV96545.1"/>
    </source>
</evidence>
<dbReference type="EMBL" id="CP045997">
    <property type="protein sequence ID" value="QHV96545.1"/>
    <property type="molecule type" value="Genomic_DNA"/>
</dbReference>
<sequence>MKTVLILLCLPIYFPGYSQLNPGPVKMPIDSTSGHIQFQQVVFLEPDMNTEAIIWKAKVWVDITYPSTKNPIQQYNSKSGILVVKTQFPVTRTSYYLDQPTTETITVYHTVTIEAKPGRYRVTLSNYEMGVDGQRTILAANRGTMDREEYIAMVRKQARGTSTEQAFIKSVVKNPDSAITSERLFMADVKQQSLTLLKMLKRHML</sequence>
<gene>
    <name evidence="2" type="ORF">GJR95_16665</name>
</gene>
<dbReference type="KEGG" id="senf:GJR95_16665"/>
<organism evidence="2 3">
    <name type="scientific">Spirosoma endbachense</name>
    <dbReference type="NCBI Taxonomy" id="2666025"/>
    <lineage>
        <taxon>Bacteria</taxon>
        <taxon>Pseudomonadati</taxon>
        <taxon>Bacteroidota</taxon>
        <taxon>Cytophagia</taxon>
        <taxon>Cytophagales</taxon>
        <taxon>Cytophagaceae</taxon>
        <taxon>Spirosoma</taxon>
    </lineage>
</organism>